<dbReference type="PANTHER" id="PTHR36839">
    <property type="entry name" value="METALLO-BETA-LACTAMASE FAMILY PROTEIN (AFU_ORTHOLOGUE AFUA_5G12770)"/>
    <property type="match status" value="1"/>
</dbReference>
<dbReference type="GeneID" id="27906840"/>
<dbReference type="EMBL" id="KB456263">
    <property type="protein sequence ID" value="EMF13805.1"/>
    <property type="molecule type" value="Genomic_DNA"/>
</dbReference>
<feature type="domain" description="Metallo-beta-lactamase" evidence="1">
    <location>
        <begin position="87"/>
        <end position="250"/>
    </location>
</feature>
<dbReference type="STRING" id="692275.M3D6L0"/>
<dbReference type="Proteomes" id="UP000016931">
    <property type="component" value="Unassembled WGS sequence"/>
</dbReference>
<dbReference type="OMA" id="ICADERQ"/>
<dbReference type="InterPro" id="IPR001279">
    <property type="entry name" value="Metallo-B-lactamas"/>
</dbReference>
<dbReference type="AlphaFoldDB" id="M3D6L0"/>
<name>M3D6L0_SPHMS</name>
<protein>
    <recommendedName>
        <fullName evidence="1">Metallo-beta-lactamase domain-containing protein</fullName>
    </recommendedName>
</protein>
<evidence type="ECO:0000313" key="3">
    <source>
        <dbReference type="Proteomes" id="UP000016931"/>
    </source>
</evidence>
<dbReference type="PANTHER" id="PTHR36839:SF1">
    <property type="entry name" value="METALLO-BETA-LACTAMASE FAMILY PROTEIN (AFU_ORTHOLOGUE AFUA_5G12770)"/>
    <property type="match status" value="1"/>
</dbReference>
<dbReference type="OrthoDB" id="17458at2759"/>
<dbReference type="eggNOG" id="ENOG502S0TT">
    <property type="taxonomic scope" value="Eukaryota"/>
</dbReference>
<organism evidence="2 3">
    <name type="scientific">Sphaerulina musiva (strain SO2202)</name>
    <name type="common">Poplar stem canker fungus</name>
    <name type="synonym">Septoria musiva</name>
    <dbReference type="NCBI Taxonomy" id="692275"/>
    <lineage>
        <taxon>Eukaryota</taxon>
        <taxon>Fungi</taxon>
        <taxon>Dikarya</taxon>
        <taxon>Ascomycota</taxon>
        <taxon>Pezizomycotina</taxon>
        <taxon>Dothideomycetes</taxon>
        <taxon>Dothideomycetidae</taxon>
        <taxon>Mycosphaerellales</taxon>
        <taxon>Mycosphaerellaceae</taxon>
        <taxon>Sphaerulina</taxon>
    </lineage>
</organism>
<dbReference type="RefSeq" id="XP_016761926.1">
    <property type="nucleotide sequence ID" value="XM_016909703.1"/>
</dbReference>
<dbReference type="InterPro" id="IPR036866">
    <property type="entry name" value="RibonucZ/Hydroxyglut_hydro"/>
</dbReference>
<evidence type="ECO:0000313" key="2">
    <source>
        <dbReference type="EMBL" id="EMF13805.1"/>
    </source>
</evidence>
<evidence type="ECO:0000259" key="1">
    <source>
        <dbReference type="SMART" id="SM00849"/>
    </source>
</evidence>
<dbReference type="Gene3D" id="3.60.15.10">
    <property type="entry name" value="Ribonuclease Z/Hydroxyacylglutathione hydrolase-like"/>
    <property type="match status" value="1"/>
</dbReference>
<dbReference type="HOGENOM" id="CLU_047034_1_0_1"/>
<dbReference type="SUPFAM" id="SSF56281">
    <property type="entry name" value="Metallo-hydrolase/oxidoreductase"/>
    <property type="match status" value="1"/>
</dbReference>
<gene>
    <name evidence="2" type="ORF">SEPMUDRAFT_65080</name>
</gene>
<proteinExistence type="predicted"/>
<keyword evidence="3" id="KW-1185">Reference proteome</keyword>
<dbReference type="SMART" id="SM00849">
    <property type="entry name" value="Lactamase_B"/>
    <property type="match status" value="1"/>
</dbReference>
<sequence>MPPLQTSEDLLICCACGTQFDISANQPLQACRICDDPRQFVPPTGQSWTSLHEMHTQTQPSYHNTFHPDALDSRITSICTSPKFAIGQRCILLETSHGNILWDCITYLDQATVDFIASRGGLRGIVISHPHYYTTHLDWARTFDCPVWFSQEDAEEWVSRGDGEGRRRLILKGRGEEDVLGVVKAIKVGGHFPGSLVLLWEKKLFVADSLVTTPSALYHHNRPPGTNSYVFMWSIPNMIPLAPSEIYKIWLALRKHEFESTYGAFVGTEVRDTNVKVRVLESMKIQVRAEGWGEEEEDDNRKKGVEILGEVV</sequence>
<accession>M3D6L0</accession>
<reference evidence="2 3" key="1">
    <citation type="journal article" date="2012" name="PLoS Pathog.">
        <title>Diverse lifestyles and strategies of plant pathogenesis encoded in the genomes of eighteen Dothideomycetes fungi.</title>
        <authorList>
            <person name="Ohm R.A."/>
            <person name="Feau N."/>
            <person name="Henrissat B."/>
            <person name="Schoch C.L."/>
            <person name="Horwitz B.A."/>
            <person name="Barry K.W."/>
            <person name="Condon B.J."/>
            <person name="Copeland A.C."/>
            <person name="Dhillon B."/>
            <person name="Glaser F."/>
            <person name="Hesse C.N."/>
            <person name="Kosti I."/>
            <person name="LaButti K."/>
            <person name="Lindquist E.A."/>
            <person name="Lucas S."/>
            <person name="Salamov A.A."/>
            <person name="Bradshaw R.E."/>
            <person name="Ciuffetti L."/>
            <person name="Hamelin R.C."/>
            <person name="Kema G.H.J."/>
            <person name="Lawrence C."/>
            <person name="Scott J.A."/>
            <person name="Spatafora J.W."/>
            <person name="Turgeon B.G."/>
            <person name="de Wit P.J.G.M."/>
            <person name="Zhong S."/>
            <person name="Goodwin S.B."/>
            <person name="Grigoriev I.V."/>
        </authorList>
    </citation>
    <scope>NUCLEOTIDE SEQUENCE [LARGE SCALE GENOMIC DNA]</scope>
    <source>
        <strain evidence="2 3">SO2202</strain>
    </source>
</reference>